<gene>
    <name evidence="5" type="ORF">CN97_03720</name>
</gene>
<keyword evidence="6" id="KW-1185">Reference proteome</keyword>
<dbReference type="Gene3D" id="2.30.42.60">
    <property type="match status" value="1"/>
</dbReference>
<protein>
    <submittedName>
        <fullName evidence="5">Serine protease</fullName>
    </submittedName>
</protein>
<dbReference type="PANTHER" id="PTHR22939">
    <property type="entry name" value="SERINE PROTEASE FAMILY S1C HTRA-RELATED"/>
    <property type="match status" value="1"/>
</dbReference>
<dbReference type="PANTHER" id="PTHR22939:SF129">
    <property type="entry name" value="SERINE PROTEASE HTRA2, MITOCHONDRIAL"/>
    <property type="match status" value="1"/>
</dbReference>
<dbReference type="Gene3D" id="2.30.42.10">
    <property type="match status" value="1"/>
</dbReference>
<dbReference type="AlphaFoldDB" id="A0A086XW47"/>
<proteinExistence type="inferred from homology"/>
<dbReference type="Pfam" id="PF13180">
    <property type="entry name" value="PDZ_2"/>
    <property type="match status" value="1"/>
</dbReference>
<keyword evidence="4" id="KW-0720">Serine protease</keyword>
<dbReference type="Gene3D" id="2.40.10.120">
    <property type="match status" value="1"/>
</dbReference>
<name>A0A086XW47_9RHOB</name>
<dbReference type="SMART" id="SM00228">
    <property type="entry name" value="PDZ"/>
    <property type="match status" value="2"/>
</dbReference>
<comment type="similarity">
    <text evidence="1">Belongs to the peptidase S1C family.</text>
</comment>
<dbReference type="STRING" id="195105.CN97_03720"/>
<evidence type="ECO:0000313" key="6">
    <source>
        <dbReference type="Proteomes" id="UP000028826"/>
    </source>
</evidence>
<keyword evidence="2 5" id="KW-0645">Protease</keyword>
<dbReference type="InterPro" id="IPR036034">
    <property type="entry name" value="PDZ_sf"/>
</dbReference>
<evidence type="ECO:0000256" key="4">
    <source>
        <dbReference type="ARBA" id="ARBA00022825"/>
    </source>
</evidence>
<dbReference type="OrthoDB" id="9758917at2"/>
<dbReference type="InterPro" id="IPR001940">
    <property type="entry name" value="Peptidase_S1C"/>
</dbReference>
<accession>A0A086XW47</accession>
<dbReference type="EMBL" id="JGYG01000018">
    <property type="protein sequence ID" value="KFI26247.1"/>
    <property type="molecule type" value="Genomic_DNA"/>
</dbReference>
<evidence type="ECO:0000256" key="1">
    <source>
        <dbReference type="ARBA" id="ARBA00010541"/>
    </source>
</evidence>
<dbReference type="Proteomes" id="UP000028826">
    <property type="component" value="Unassembled WGS sequence"/>
</dbReference>
<evidence type="ECO:0000313" key="5">
    <source>
        <dbReference type="EMBL" id="KFI26247.1"/>
    </source>
</evidence>
<dbReference type="InterPro" id="IPR001478">
    <property type="entry name" value="PDZ"/>
</dbReference>
<dbReference type="SUPFAM" id="SSF50156">
    <property type="entry name" value="PDZ domain-like"/>
    <property type="match status" value="2"/>
</dbReference>
<dbReference type="InterPro" id="IPR009003">
    <property type="entry name" value="Peptidase_S1_PA"/>
</dbReference>
<evidence type="ECO:0000256" key="2">
    <source>
        <dbReference type="ARBA" id="ARBA00022670"/>
    </source>
</evidence>
<organism evidence="5 6">
    <name type="scientific">Haematobacter massiliensis</name>
    <dbReference type="NCBI Taxonomy" id="195105"/>
    <lineage>
        <taxon>Bacteria</taxon>
        <taxon>Pseudomonadati</taxon>
        <taxon>Pseudomonadota</taxon>
        <taxon>Alphaproteobacteria</taxon>
        <taxon>Rhodobacterales</taxon>
        <taxon>Paracoccaceae</taxon>
        <taxon>Haematobacter</taxon>
    </lineage>
</organism>
<sequence>MRMITTLLALLLAVQPLAAQTVPTSPAEITMSFTPVVKATTPSVVNIYTQRVVSQRETPFGIDPFFADIFRNFGRETPRVQSSLGSGVILTADGIIVSNFHVVQEASQIRVVLTDRREFDAEVLLADEETDLAVLRLKGASGLPALALRDSDEVEVGELVLAIGNPFGVGQTVSSGIVSGLARSNLGIGGGRGYFIQTDAAINPGNSGGALVDVAGRLVGINTAILSPSGASSGIGFAIPANLVRAVVTQAEAGRSRFERPWAGIAGQAVDAGMAESYGQRAPQGLAILDFADGSPFEEAGLSRGDVILQLDGVPVNTPAEMIFRMSVQGVGAETEVTYLHQDRQETTRVRLIAPPDTPARDVLTLTSGPFQGYTAANLNPAVTSEMALPDGLSGVVITDVGQQTLGLGLRSGDIVRSVNGTEITTTADLRAANAQRVSRWQIEYEREGRRALLRFRS</sequence>
<dbReference type="SUPFAM" id="SSF50494">
    <property type="entry name" value="Trypsin-like serine proteases"/>
    <property type="match status" value="1"/>
</dbReference>
<dbReference type="GO" id="GO:0006515">
    <property type="term" value="P:protein quality control for misfolded or incompletely synthesized proteins"/>
    <property type="evidence" value="ECO:0007669"/>
    <property type="project" value="TreeGrafter"/>
</dbReference>
<dbReference type="MEROPS" id="S01.442"/>
<dbReference type="PRINTS" id="PR00834">
    <property type="entry name" value="PROTEASES2C"/>
</dbReference>
<reference evidence="5 6" key="1">
    <citation type="submission" date="2014-03" db="EMBL/GenBank/DDBJ databases">
        <title>Genome of Haematobacter massiliensis CCUG 47968.</title>
        <authorList>
            <person name="Wang D."/>
            <person name="Wang G."/>
        </authorList>
    </citation>
    <scope>NUCLEOTIDE SEQUENCE [LARGE SCALE GENOMIC DNA]</scope>
    <source>
        <strain evidence="5 6">CCUG 47968</strain>
    </source>
</reference>
<dbReference type="GO" id="GO:0042597">
    <property type="term" value="C:periplasmic space"/>
    <property type="evidence" value="ECO:0007669"/>
    <property type="project" value="TreeGrafter"/>
</dbReference>
<dbReference type="Pfam" id="PF13365">
    <property type="entry name" value="Trypsin_2"/>
    <property type="match status" value="1"/>
</dbReference>
<dbReference type="GO" id="GO:0004252">
    <property type="term" value="F:serine-type endopeptidase activity"/>
    <property type="evidence" value="ECO:0007669"/>
    <property type="project" value="InterPro"/>
</dbReference>
<dbReference type="eggNOG" id="COG0265">
    <property type="taxonomic scope" value="Bacteria"/>
</dbReference>
<keyword evidence="3" id="KW-0378">Hydrolase</keyword>
<comment type="caution">
    <text evidence="5">The sequence shown here is derived from an EMBL/GenBank/DDBJ whole genome shotgun (WGS) entry which is preliminary data.</text>
</comment>
<evidence type="ECO:0000256" key="3">
    <source>
        <dbReference type="ARBA" id="ARBA00022801"/>
    </source>
</evidence>
<dbReference type="RefSeq" id="WP_035714233.1">
    <property type="nucleotide sequence ID" value="NZ_CAMIFG010000011.1"/>
</dbReference>